<sequence length="410" mass="44908">MPEFEYKAVSKDEYIDGKISASTEAEAETALVEQGLSVISIRVRRPMEIGVFSDFVTKFETEMAEKMTTQDKILFTGQLSSMIKAGLPMIEALSTFSDTKTKKGTSRIVGKIILEVQSGVKLSDALAAFPKVFSPAYLAIVQSGENSGTLAESLSYLAVELKRESDLINKVRSALIYPVVVLVAMVSVMVFISISVVPKIIQFAESSGQQLPGYTLVLVSVVTFISNYWYLVIGLIIMLIISVMIFAQSEYGSRWLGMVSLRIPVIGVLVARYNQARFASVLGGFYSYGINVITSFDILAESLTNPIYKDACYRIKDRLSYGQSLADAMADEGDLFPSIMIRLIKGAEKTGDLGNTLDRSARYYEEELEVALRNVLSLIEPALVFALGFGVLGLALAVVVPIYKITSTLK</sequence>
<keyword evidence="7 8" id="KW-0472">Membrane</keyword>
<dbReference type="Proteomes" id="UP000034097">
    <property type="component" value="Unassembled WGS sequence"/>
</dbReference>
<dbReference type="PANTHER" id="PTHR30012:SF0">
    <property type="entry name" value="TYPE II SECRETION SYSTEM PROTEIN F-RELATED"/>
    <property type="match status" value="1"/>
</dbReference>
<feature type="transmembrane region" description="Helical" evidence="8">
    <location>
        <begin position="252"/>
        <end position="271"/>
    </location>
</feature>
<keyword evidence="3" id="KW-1003">Cell membrane</keyword>
<feature type="domain" description="Type II secretion system protein GspF" evidence="9">
    <location>
        <begin position="278"/>
        <end position="401"/>
    </location>
</feature>
<dbReference type="InterPro" id="IPR042094">
    <property type="entry name" value="T2SS_GspF_sf"/>
</dbReference>
<keyword evidence="4" id="KW-0997">Cell inner membrane</keyword>
<evidence type="ECO:0000256" key="6">
    <source>
        <dbReference type="ARBA" id="ARBA00022989"/>
    </source>
</evidence>
<evidence type="ECO:0000256" key="7">
    <source>
        <dbReference type="ARBA" id="ARBA00023136"/>
    </source>
</evidence>
<comment type="similarity">
    <text evidence="2">Belongs to the GSP F family.</text>
</comment>
<dbReference type="PANTHER" id="PTHR30012">
    <property type="entry name" value="GENERAL SECRETION PATHWAY PROTEIN"/>
    <property type="match status" value="1"/>
</dbReference>
<evidence type="ECO:0000313" key="10">
    <source>
        <dbReference type="EMBL" id="KKT39228.1"/>
    </source>
</evidence>
<evidence type="ECO:0000256" key="4">
    <source>
        <dbReference type="ARBA" id="ARBA00022519"/>
    </source>
</evidence>
<comment type="subcellular location">
    <subcellularLocation>
        <location evidence="1">Cell inner membrane</location>
        <topology evidence="1">Multi-pass membrane protein</topology>
    </subcellularLocation>
</comment>
<dbReference type="Gene3D" id="1.20.81.30">
    <property type="entry name" value="Type II secretion system (T2SS), domain F"/>
    <property type="match status" value="2"/>
</dbReference>
<dbReference type="PRINTS" id="PR00812">
    <property type="entry name" value="BCTERIALGSPF"/>
</dbReference>
<dbReference type="FunFam" id="1.20.81.30:FF:000001">
    <property type="entry name" value="Type II secretion system protein F"/>
    <property type="match status" value="1"/>
</dbReference>
<dbReference type="Pfam" id="PF00482">
    <property type="entry name" value="T2SSF"/>
    <property type="match status" value="2"/>
</dbReference>
<accession>A0A0G1GYG6</accession>
<dbReference type="EMBL" id="LCHQ01000006">
    <property type="protein sequence ID" value="KKT39228.1"/>
    <property type="molecule type" value="Genomic_DNA"/>
</dbReference>
<feature type="transmembrane region" description="Helical" evidence="8">
    <location>
        <begin position="278"/>
        <end position="300"/>
    </location>
</feature>
<keyword evidence="6 8" id="KW-1133">Transmembrane helix</keyword>
<dbReference type="GO" id="GO:0005886">
    <property type="term" value="C:plasma membrane"/>
    <property type="evidence" value="ECO:0007669"/>
    <property type="project" value="UniProtKB-SubCell"/>
</dbReference>
<feature type="domain" description="Type II secretion system protein GspF" evidence="9">
    <location>
        <begin position="75"/>
        <end position="198"/>
    </location>
</feature>
<evidence type="ECO:0000256" key="1">
    <source>
        <dbReference type="ARBA" id="ARBA00004429"/>
    </source>
</evidence>
<evidence type="ECO:0000256" key="8">
    <source>
        <dbReference type="SAM" id="Phobius"/>
    </source>
</evidence>
<protein>
    <submittedName>
        <fullName evidence="10">Tfp pilus biogenesis protein PilC</fullName>
    </submittedName>
</protein>
<dbReference type="InterPro" id="IPR018076">
    <property type="entry name" value="T2SS_GspF_dom"/>
</dbReference>
<comment type="caution">
    <text evidence="10">The sequence shown here is derived from an EMBL/GenBank/DDBJ whole genome shotgun (WGS) entry which is preliminary data.</text>
</comment>
<evidence type="ECO:0000256" key="3">
    <source>
        <dbReference type="ARBA" id="ARBA00022475"/>
    </source>
</evidence>
<dbReference type="InterPro" id="IPR003004">
    <property type="entry name" value="GspF/PilC"/>
</dbReference>
<evidence type="ECO:0000259" key="9">
    <source>
        <dbReference type="Pfam" id="PF00482"/>
    </source>
</evidence>
<evidence type="ECO:0000313" key="11">
    <source>
        <dbReference type="Proteomes" id="UP000034097"/>
    </source>
</evidence>
<proteinExistence type="inferred from homology"/>
<evidence type="ECO:0000256" key="2">
    <source>
        <dbReference type="ARBA" id="ARBA00005745"/>
    </source>
</evidence>
<feature type="transmembrane region" description="Helical" evidence="8">
    <location>
        <begin position="213"/>
        <end position="246"/>
    </location>
</feature>
<evidence type="ECO:0000256" key="5">
    <source>
        <dbReference type="ARBA" id="ARBA00022692"/>
    </source>
</evidence>
<gene>
    <name evidence="10" type="ORF">UW26_C0006G0011</name>
</gene>
<keyword evidence="5 8" id="KW-0812">Transmembrane</keyword>
<feature type="transmembrane region" description="Helical" evidence="8">
    <location>
        <begin position="382"/>
        <end position="403"/>
    </location>
</feature>
<organism evidence="10 11">
    <name type="scientific">Candidatus Collierbacteria bacterium GW2011_GWF1_44_12</name>
    <dbReference type="NCBI Taxonomy" id="1618402"/>
    <lineage>
        <taxon>Bacteria</taxon>
        <taxon>Candidatus Collieribacteriota</taxon>
    </lineage>
</organism>
<name>A0A0G1GYG6_9BACT</name>
<reference evidence="10 11" key="1">
    <citation type="journal article" date="2015" name="Nature">
        <title>rRNA introns, odd ribosomes, and small enigmatic genomes across a large radiation of phyla.</title>
        <authorList>
            <person name="Brown C.T."/>
            <person name="Hug L.A."/>
            <person name="Thomas B.C."/>
            <person name="Sharon I."/>
            <person name="Castelle C.J."/>
            <person name="Singh A."/>
            <person name="Wilkins M.J."/>
            <person name="Williams K.H."/>
            <person name="Banfield J.F."/>
        </authorList>
    </citation>
    <scope>NUCLEOTIDE SEQUENCE [LARGE SCALE GENOMIC DNA]</scope>
</reference>
<feature type="transmembrane region" description="Helical" evidence="8">
    <location>
        <begin position="175"/>
        <end position="201"/>
    </location>
</feature>
<dbReference type="AlphaFoldDB" id="A0A0G1GYG6"/>